<comment type="caution">
    <text evidence="1">The sequence shown here is derived from an EMBL/GenBank/DDBJ whole genome shotgun (WGS) entry which is preliminary data.</text>
</comment>
<gene>
    <name evidence="1" type="ORF">SMN809_LOCUS34091</name>
</gene>
<protein>
    <submittedName>
        <fullName evidence="1">Uncharacterized protein</fullName>
    </submittedName>
</protein>
<sequence>MPSRSKKTLSPIPLIPNDEQNVTDLIRQSQSVFSSSNQNDIQALCEQLIDILIISSSTDPPNTSLRKCVVKGFSHLQENQYGNVVNQCTKRLEVFFKRQGKQHRIEYISMLNYLIENFPFGLVCVFNIKDTISNQLISIGEEIWSDIQ</sequence>
<dbReference type="EMBL" id="CAJOBI010077111">
    <property type="protein sequence ID" value="CAF4482354.1"/>
    <property type="molecule type" value="Genomic_DNA"/>
</dbReference>
<proteinExistence type="predicted"/>
<accession>A0A8S2X7X7</accession>
<evidence type="ECO:0000313" key="1">
    <source>
        <dbReference type="EMBL" id="CAF4482354.1"/>
    </source>
</evidence>
<dbReference type="Proteomes" id="UP000676336">
    <property type="component" value="Unassembled WGS sequence"/>
</dbReference>
<name>A0A8S2X7X7_9BILA</name>
<reference evidence="1" key="1">
    <citation type="submission" date="2021-02" db="EMBL/GenBank/DDBJ databases">
        <authorList>
            <person name="Nowell W R."/>
        </authorList>
    </citation>
    <scope>NUCLEOTIDE SEQUENCE</scope>
</reference>
<organism evidence="1 2">
    <name type="scientific">Rotaria magnacalcarata</name>
    <dbReference type="NCBI Taxonomy" id="392030"/>
    <lineage>
        <taxon>Eukaryota</taxon>
        <taxon>Metazoa</taxon>
        <taxon>Spiralia</taxon>
        <taxon>Gnathifera</taxon>
        <taxon>Rotifera</taxon>
        <taxon>Eurotatoria</taxon>
        <taxon>Bdelloidea</taxon>
        <taxon>Philodinida</taxon>
        <taxon>Philodinidae</taxon>
        <taxon>Rotaria</taxon>
    </lineage>
</organism>
<dbReference type="AlphaFoldDB" id="A0A8S2X7X7"/>
<evidence type="ECO:0000313" key="2">
    <source>
        <dbReference type="Proteomes" id="UP000676336"/>
    </source>
</evidence>